<dbReference type="GO" id="GO:0005886">
    <property type="term" value="C:plasma membrane"/>
    <property type="evidence" value="ECO:0007669"/>
    <property type="project" value="UniProtKB-SubCell"/>
</dbReference>
<evidence type="ECO:0000256" key="5">
    <source>
        <dbReference type="ARBA" id="ARBA00022519"/>
    </source>
</evidence>
<dbReference type="NCBIfam" id="TIGR00229">
    <property type="entry name" value="sensory_box"/>
    <property type="match status" value="1"/>
</dbReference>
<dbReference type="InterPro" id="IPR004089">
    <property type="entry name" value="MCPsignal_dom"/>
</dbReference>
<dbReference type="AlphaFoldDB" id="A0A3N1PSJ8"/>
<dbReference type="InterPro" id="IPR013655">
    <property type="entry name" value="PAS_fold_3"/>
</dbReference>
<sequence>MRKNLPITNRERTYSDRVKLISATDLKGTITHCNNAFVEVSGYSRDELIGQPHNLVRHPDMPAAAFKVMWAHIKAGKPWMGLVKNRCKNGDHYWVNAYVTPVTEQGKVVGFESVRSCPSREDVARAELLYQKINTGKRTEPRLRLPPQYLALGLALAVAGGLYLLGFDGASELALVITLLLYGSWVSASRQRTLSTLNALLSGYFSDPLAVKSYTDSHNLLGELKVRILSAQAHLDTVLSRIEDASGEVARQCNNGLDQAQQASAQMQRQQGETEQVATAMHQMTTTIAEVSQHVQETATKAEESNQLAREGRTTAQTTRQAIEQLKDTVDNISESVAALSDQSGRIAQAAQIIEQIAEQTNLLALNAAIEAARAGEQGRGFAVVADEVRQLAKRTQDSTQEIHQIIDELSRRAQNAVRVAGHGRDGAESGLEHVREAEGVLDNIADVVGAIANMSMQMATAVEEQSHVAEEVNRQVNTISTLARQSLGKSEAAASSIGRLKQVAGGMHELVTRFKK</sequence>
<dbReference type="PROSITE" id="PS50112">
    <property type="entry name" value="PAS"/>
    <property type="match status" value="1"/>
</dbReference>
<keyword evidence="18" id="KW-1185">Reference proteome</keyword>
<evidence type="ECO:0000313" key="17">
    <source>
        <dbReference type="EMBL" id="ROQ29780.1"/>
    </source>
</evidence>
<keyword evidence="6 13" id="KW-0812">Transmembrane</keyword>
<gene>
    <name evidence="17" type="ORF">EDC28_102152</name>
</gene>
<evidence type="ECO:0000256" key="1">
    <source>
        <dbReference type="ARBA" id="ARBA00004429"/>
    </source>
</evidence>
<keyword evidence="4" id="KW-0145">Chemotaxis</keyword>
<dbReference type="FunFam" id="3.30.450.20:FF:000046">
    <property type="entry name" value="Aerotaxis sensor receptor"/>
    <property type="match status" value="1"/>
</dbReference>
<proteinExistence type="inferred from homology"/>
<feature type="coiled-coil region" evidence="12">
    <location>
        <begin position="316"/>
        <end position="343"/>
    </location>
</feature>
<dbReference type="Pfam" id="PF00015">
    <property type="entry name" value="MCPsignal"/>
    <property type="match status" value="1"/>
</dbReference>
<evidence type="ECO:0000256" key="10">
    <source>
        <dbReference type="ARBA" id="ARBA00029447"/>
    </source>
</evidence>
<evidence type="ECO:0000256" key="12">
    <source>
        <dbReference type="SAM" id="Coils"/>
    </source>
</evidence>
<dbReference type="GO" id="GO:0052131">
    <property type="term" value="P:positive aerotaxis"/>
    <property type="evidence" value="ECO:0007669"/>
    <property type="project" value="UniProtKB-ARBA"/>
</dbReference>
<dbReference type="SUPFAM" id="SSF55785">
    <property type="entry name" value="PYP-like sensor domain (PAS domain)"/>
    <property type="match status" value="1"/>
</dbReference>
<dbReference type="PANTHER" id="PTHR32089">
    <property type="entry name" value="METHYL-ACCEPTING CHEMOTAXIS PROTEIN MCPB"/>
    <property type="match status" value="1"/>
</dbReference>
<evidence type="ECO:0000256" key="6">
    <source>
        <dbReference type="ARBA" id="ARBA00022692"/>
    </source>
</evidence>
<dbReference type="GO" id="GO:0004888">
    <property type="term" value="F:transmembrane signaling receptor activity"/>
    <property type="evidence" value="ECO:0007669"/>
    <property type="project" value="InterPro"/>
</dbReference>
<evidence type="ECO:0000256" key="7">
    <source>
        <dbReference type="ARBA" id="ARBA00022989"/>
    </source>
</evidence>
<dbReference type="PROSITE" id="PS50111">
    <property type="entry name" value="CHEMOTAXIS_TRANSDUC_2"/>
    <property type="match status" value="1"/>
</dbReference>
<keyword evidence="3" id="KW-0488">Methylation</keyword>
<protein>
    <submittedName>
        <fullName evidence="17">Methyl-accepting chemotaxis sensory transducer with Pas/Pac sensor</fullName>
    </submittedName>
</protein>
<dbReference type="GO" id="GO:0007165">
    <property type="term" value="P:signal transduction"/>
    <property type="evidence" value="ECO:0007669"/>
    <property type="project" value="UniProtKB-KW"/>
</dbReference>
<dbReference type="CDD" id="cd00130">
    <property type="entry name" value="PAS"/>
    <property type="match status" value="1"/>
</dbReference>
<evidence type="ECO:0000313" key="18">
    <source>
        <dbReference type="Proteomes" id="UP000268033"/>
    </source>
</evidence>
<dbReference type="FunFam" id="1.10.287.950:FF:000001">
    <property type="entry name" value="Methyl-accepting chemotaxis sensory transducer"/>
    <property type="match status" value="1"/>
</dbReference>
<feature type="domain" description="T-SNARE coiled-coil homology" evidence="16">
    <location>
        <begin position="432"/>
        <end position="494"/>
    </location>
</feature>
<dbReference type="PROSITE" id="PS50192">
    <property type="entry name" value="T_SNARE"/>
    <property type="match status" value="1"/>
</dbReference>
<evidence type="ECO:0000256" key="8">
    <source>
        <dbReference type="ARBA" id="ARBA00023136"/>
    </source>
</evidence>
<evidence type="ECO:0000256" key="11">
    <source>
        <dbReference type="PROSITE-ProRule" id="PRU00284"/>
    </source>
</evidence>
<name>A0A3N1PSJ8_9GAMM</name>
<comment type="subcellular location">
    <subcellularLocation>
        <location evidence="1">Cell inner membrane</location>
        <topology evidence="1">Multi-pass membrane protein</topology>
    </subcellularLocation>
</comment>
<evidence type="ECO:0000256" key="4">
    <source>
        <dbReference type="ARBA" id="ARBA00022500"/>
    </source>
</evidence>
<reference evidence="17 18" key="1">
    <citation type="submission" date="2018-11" db="EMBL/GenBank/DDBJ databases">
        <title>Genomic Encyclopedia of Type Strains, Phase IV (KMG-IV): sequencing the most valuable type-strain genomes for metagenomic binning, comparative biology and taxonomic classification.</title>
        <authorList>
            <person name="Goeker M."/>
        </authorList>
    </citation>
    <scope>NUCLEOTIDE SEQUENCE [LARGE SCALE GENOMIC DNA]</scope>
    <source>
        <strain evidence="17 18">DSM 21945</strain>
    </source>
</reference>
<dbReference type="RefSeq" id="WP_123420693.1">
    <property type="nucleotide sequence ID" value="NZ_JBLXAC010000019.1"/>
</dbReference>
<dbReference type="EMBL" id="RJUL01000002">
    <property type="protein sequence ID" value="ROQ29780.1"/>
    <property type="molecule type" value="Genomic_DNA"/>
</dbReference>
<keyword evidence="7 13" id="KW-1133">Transmembrane helix</keyword>
<evidence type="ECO:0000256" key="13">
    <source>
        <dbReference type="SAM" id="Phobius"/>
    </source>
</evidence>
<organism evidence="17 18">
    <name type="scientific">Gallaecimonas pentaromativorans</name>
    <dbReference type="NCBI Taxonomy" id="584787"/>
    <lineage>
        <taxon>Bacteria</taxon>
        <taxon>Pseudomonadati</taxon>
        <taxon>Pseudomonadota</taxon>
        <taxon>Gammaproteobacteria</taxon>
        <taxon>Enterobacterales</taxon>
        <taxon>Gallaecimonadaceae</taxon>
        <taxon>Gallaecimonas</taxon>
    </lineage>
</organism>
<dbReference type="SMART" id="SM00283">
    <property type="entry name" value="MA"/>
    <property type="match status" value="1"/>
</dbReference>
<keyword evidence="5" id="KW-0997">Cell inner membrane</keyword>
<evidence type="ECO:0000259" key="16">
    <source>
        <dbReference type="PROSITE" id="PS50192"/>
    </source>
</evidence>
<dbReference type="SUPFAM" id="SSF58104">
    <property type="entry name" value="Methyl-accepting chemotaxis protein (MCP) signaling domain"/>
    <property type="match status" value="1"/>
</dbReference>
<dbReference type="PANTHER" id="PTHR32089:SF74">
    <property type="entry name" value="METHYL-ACCEPTING CHEMOTAXIS PROTEIN AER"/>
    <property type="match status" value="1"/>
</dbReference>
<dbReference type="CDD" id="cd11386">
    <property type="entry name" value="MCP_signal"/>
    <property type="match status" value="1"/>
</dbReference>
<feature type="transmembrane region" description="Helical" evidence="13">
    <location>
        <begin position="149"/>
        <end position="167"/>
    </location>
</feature>
<keyword evidence="12" id="KW-0175">Coiled coil</keyword>
<comment type="caution">
    <text evidence="17">The sequence shown here is derived from an EMBL/GenBank/DDBJ whole genome shotgun (WGS) entry which is preliminary data.</text>
</comment>
<keyword evidence="8 13" id="KW-0472">Membrane</keyword>
<accession>A0A3N1PSJ8</accession>
<keyword evidence="2" id="KW-1003">Cell membrane</keyword>
<dbReference type="InterPro" id="IPR000014">
    <property type="entry name" value="PAS"/>
</dbReference>
<evidence type="ECO:0000259" key="15">
    <source>
        <dbReference type="PROSITE" id="PS50112"/>
    </source>
</evidence>
<dbReference type="Proteomes" id="UP000268033">
    <property type="component" value="Unassembled WGS sequence"/>
</dbReference>
<evidence type="ECO:0000256" key="3">
    <source>
        <dbReference type="ARBA" id="ARBA00022481"/>
    </source>
</evidence>
<dbReference type="InterPro" id="IPR035965">
    <property type="entry name" value="PAS-like_dom_sf"/>
</dbReference>
<dbReference type="InterPro" id="IPR000727">
    <property type="entry name" value="T_SNARE_dom"/>
</dbReference>
<dbReference type="Gene3D" id="1.10.287.950">
    <property type="entry name" value="Methyl-accepting chemotaxis protein"/>
    <property type="match status" value="1"/>
</dbReference>
<comment type="similarity">
    <text evidence="10">Belongs to the methyl-accepting chemotaxis (MCP) protein family.</text>
</comment>
<feature type="domain" description="Methyl-accepting transducer" evidence="14">
    <location>
        <begin position="245"/>
        <end position="481"/>
    </location>
</feature>
<dbReference type="PRINTS" id="PR00260">
    <property type="entry name" value="CHEMTRNSDUCR"/>
</dbReference>
<keyword evidence="9 11" id="KW-0807">Transducer</keyword>
<evidence type="ECO:0000259" key="14">
    <source>
        <dbReference type="PROSITE" id="PS50111"/>
    </source>
</evidence>
<dbReference type="Pfam" id="PF08447">
    <property type="entry name" value="PAS_3"/>
    <property type="match status" value="1"/>
</dbReference>
<evidence type="ECO:0000256" key="9">
    <source>
        <dbReference type="ARBA" id="ARBA00023224"/>
    </source>
</evidence>
<dbReference type="InterPro" id="IPR004090">
    <property type="entry name" value="Chemotax_Me-accpt_rcpt"/>
</dbReference>
<feature type="domain" description="PAS" evidence="15">
    <location>
        <begin position="21"/>
        <end position="60"/>
    </location>
</feature>
<dbReference type="Gene3D" id="3.30.450.20">
    <property type="entry name" value="PAS domain"/>
    <property type="match status" value="1"/>
</dbReference>
<dbReference type="STRING" id="584787.GCA_001247655_03082"/>
<evidence type="ECO:0000256" key="2">
    <source>
        <dbReference type="ARBA" id="ARBA00022475"/>
    </source>
</evidence>